<keyword evidence="1" id="KW-0808">Transferase</keyword>
<keyword evidence="3" id="KW-1133">Transmembrane helix</keyword>
<keyword evidence="1" id="KW-0418">Kinase</keyword>
<feature type="region of interest" description="Disordered" evidence="2">
    <location>
        <begin position="46"/>
        <end position="88"/>
    </location>
</feature>
<dbReference type="PANTHER" id="PTHR23086">
    <property type="entry name" value="PHOSPHATIDYLINOSITOL-4-PHOSPHATE 5-KINASE"/>
    <property type="match status" value="1"/>
</dbReference>
<evidence type="ECO:0000256" key="3">
    <source>
        <dbReference type="SAM" id="Phobius"/>
    </source>
</evidence>
<feature type="region of interest" description="Disordered" evidence="2">
    <location>
        <begin position="1"/>
        <end position="28"/>
    </location>
</feature>
<feature type="compositionally biased region" description="Low complexity" evidence="2">
    <location>
        <begin position="578"/>
        <end position="589"/>
    </location>
</feature>
<dbReference type="GO" id="GO:0005886">
    <property type="term" value="C:plasma membrane"/>
    <property type="evidence" value="ECO:0007669"/>
    <property type="project" value="TreeGrafter"/>
</dbReference>
<feature type="transmembrane region" description="Helical" evidence="3">
    <location>
        <begin position="401"/>
        <end position="422"/>
    </location>
</feature>
<feature type="region of interest" description="Disordered" evidence="2">
    <location>
        <begin position="531"/>
        <end position="559"/>
    </location>
</feature>
<proteinExistence type="predicted"/>
<name>A0AB34JXA9_PRYPA</name>
<feature type="transmembrane region" description="Helical" evidence="3">
    <location>
        <begin position="194"/>
        <end position="218"/>
    </location>
</feature>
<dbReference type="EMBL" id="JBGBPQ010000003">
    <property type="protein sequence ID" value="KAL1526560.1"/>
    <property type="molecule type" value="Genomic_DNA"/>
</dbReference>
<dbReference type="Proteomes" id="UP001515480">
    <property type="component" value="Unassembled WGS sequence"/>
</dbReference>
<comment type="caution">
    <text evidence="5">The sequence shown here is derived from an EMBL/GenBank/DDBJ whole genome shotgun (WGS) entry which is preliminary data.</text>
</comment>
<organism evidence="5 6">
    <name type="scientific">Prymnesium parvum</name>
    <name type="common">Toxic golden alga</name>
    <dbReference type="NCBI Taxonomy" id="97485"/>
    <lineage>
        <taxon>Eukaryota</taxon>
        <taxon>Haptista</taxon>
        <taxon>Haptophyta</taxon>
        <taxon>Prymnesiophyceae</taxon>
        <taxon>Prymnesiales</taxon>
        <taxon>Prymnesiaceae</taxon>
        <taxon>Prymnesium</taxon>
    </lineage>
</organism>
<evidence type="ECO:0000259" key="4">
    <source>
        <dbReference type="PROSITE" id="PS51455"/>
    </source>
</evidence>
<dbReference type="GO" id="GO:0016308">
    <property type="term" value="F:1-phosphatidylinositol-4-phosphate 5-kinase activity"/>
    <property type="evidence" value="ECO:0007669"/>
    <property type="project" value="TreeGrafter"/>
</dbReference>
<feature type="compositionally biased region" description="Basic and acidic residues" evidence="2">
    <location>
        <begin position="590"/>
        <end position="604"/>
    </location>
</feature>
<dbReference type="InterPro" id="IPR027483">
    <property type="entry name" value="PInositol-4-P-4/5-kinase_C_sf"/>
</dbReference>
<accession>A0AB34JXA9</accession>
<keyword evidence="3" id="KW-0472">Membrane</keyword>
<dbReference type="InterPro" id="IPR023610">
    <property type="entry name" value="PInositol-4/5-P-5/4-kinase"/>
</dbReference>
<dbReference type="Gene3D" id="3.30.800.10">
    <property type="entry name" value="Phosphatidylinositol Phosphate Kinase II Beta"/>
    <property type="match status" value="1"/>
</dbReference>
<dbReference type="InterPro" id="IPR002498">
    <property type="entry name" value="PInositol-4-P-4/5-kinase_core"/>
</dbReference>
<evidence type="ECO:0000313" key="5">
    <source>
        <dbReference type="EMBL" id="KAL1526560.1"/>
    </source>
</evidence>
<keyword evidence="1" id="KW-0067">ATP-binding</keyword>
<dbReference type="GO" id="GO:0005524">
    <property type="term" value="F:ATP binding"/>
    <property type="evidence" value="ECO:0007669"/>
    <property type="project" value="UniProtKB-UniRule"/>
</dbReference>
<feature type="transmembrane region" description="Helical" evidence="3">
    <location>
        <begin position="162"/>
        <end position="182"/>
    </location>
</feature>
<dbReference type="CDD" id="cd00139">
    <property type="entry name" value="PIPKc"/>
    <property type="match status" value="1"/>
</dbReference>
<dbReference type="AlphaFoldDB" id="A0AB34JXA9"/>
<keyword evidence="6" id="KW-1185">Reference proteome</keyword>
<evidence type="ECO:0000256" key="2">
    <source>
        <dbReference type="SAM" id="MobiDB-lite"/>
    </source>
</evidence>
<feature type="compositionally biased region" description="Pro residues" evidence="2">
    <location>
        <begin position="12"/>
        <end position="28"/>
    </location>
</feature>
<evidence type="ECO:0000256" key="1">
    <source>
        <dbReference type="PROSITE-ProRule" id="PRU00781"/>
    </source>
</evidence>
<feature type="transmembrane region" description="Helical" evidence="3">
    <location>
        <begin position="295"/>
        <end position="312"/>
    </location>
</feature>
<reference evidence="5 6" key="1">
    <citation type="journal article" date="2024" name="Science">
        <title>Giant polyketide synthase enzymes in the biosynthesis of giant marine polyether toxins.</title>
        <authorList>
            <person name="Fallon T.R."/>
            <person name="Shende V.V."/>
            <person name="Wierzbicki I.H."/>
            <person name="Pendleton A.L."/>
            <person name="Watervoot N.F."/>
            <person name="Auber R.P."/>
            <person name="Gonzalez D.J."/>
            <person name="Wisecaver J.H."/>
            <person name="Moore B.S."/>
        </authorList>
    </citation>
    <scope>NUCLEOTIDE SEQUENCE [LARGE SCALE GENOMIC DNA]</scope>
    <source>
        <strain evidence="5 6">12B1</strain>
    </source>
</reference>
<dbReference type="SMART" id="SM00330">
    <property type="entry name" value="PIPKc"/>
    <property type="match status" value="1"/>
</dbReference>
<evidence type="ECO:0000313" key="6">
    <source>
        <dbReference type="Proteomes" id="UP001515480"/>
    </source>
</evidence>
<gene>
    <name evidence="5" type="ORF">AB1Y20_015268</name>
</gene>
<sequence>MLQLPFPLTAASPPPRTPPSPPLPLTSPCRPVPWLAPPSIPSLAPLLPPAFPPAPARPTLPPSPPSPPRAPPSSPPCPSSPPGPPSLPPPVIQGVRLCNSLYAENASEWAGCAATDAPSGLCDVSNLHYCTCIALDPQTNPEMERAVEQKVGDASLQAHVQLALALTSVIACCAFLACYALLPERMWVYPLNLAFWIYVCDLLVAVQFLVVSAEAVVYTRQFAARPQLFPIGTNPDCLCEFSPHHPGCACRNGFLSFVMQVGLIGGVLFYCSLAHNLYRSVDDPFTRPSSRLPRYHLLNWTIVLLLALPYTSPPGGDAPNPDLFSGYGYQADFQMCWSPVRYGSHIIGNPQVFLFATIPIFITVFVAPIFHYAARRLLLQGGETARSMLEPRVRQVRKAQLLLRIHSAYWVLTGLLFILTAASDYQDPIGECRDASSVGECTPSRLKFIRPCFSALLCLQGSVHACVGAFANRSTLASGLHELRQRVWEWTRGADKPPVLGEAEAELEDDISQSLRLDIISFTMRGIQCTSGGATAPRGGARESDTASMLHGAPSDHSPHQLMAALDLHVAADEARGISGAASSRARSPGPHDEAAGRRSEPLAKDGVRRADFFPLREAFDEVAQVTLAKGAFRSDRASQPHGLARAESEALARLRLPSDAVESVPSQRTDRSRLSEAVDEGRRLVCCGARNKRDAVVFKSFAPRVWQWLRREVYGVETNSYVHSFDASHIDGPASLCALANFSEAKGGGFFFFSPDKRYMIKSLDAEEHHTLMQILPSYCKHMCERPTSLLTKISGCYAITMYGHTKYFYVQDYLFHGCPNMDELYDLKGSWIKRNRVGRKGARLDNDWLPSRQLNLPAAASSQLLSSVEHDCKYLRGEGLMDYSLLLGIHNVKERRNLRHARGQEPVPLARESCLAGAHIQSAEISASEYHQGPLSFSPTTLEGPGLYRVGIIDMLQRWNWRKRAERFAKIMFHLHWHTRDKAGLSAIEPRRYAHRFHRMVGCKLLALEDGAVQRAWEGKGLPAILSPSHRARHDSRASQTASEITLALTASDGARCSHMLGALPHAENERWRCRPPTPDVRAATQKSHTSSQCISSDLSTCSCVAMSI</sequence>
<feature type="transmembrane region" description="Helical" evidence="3">
    <location>
        <begin position="352"/>
        <end position="374"/>
    </location>
</feature>
<dbReference type="InterPro" id="IPR027484">
    <property type="entry name" value="PInositol-4-P-5-kinase_N"/>
</dbReference>
<protein>
    <recommendedName>
        <fullName evidence="4">PIPK domain-containing protein</fullName>
    </recommendedName>
</protein>
<feature type="transmembrane region" description="Helical" evidence="3">
    <location>
        <begin position="254"/>
        <end position="274"/>
    </location>
</feature>
<dbReference type="Gene3D" id="3.30.810.10">
    <property type="entry name" value="2-Layer Sandwich"/>
    <property type="match status" value="1"/>
</dbReference>
<dbReference type="GO" id="GO:0046854">
    <property type="term" value="P:phosphatidylinositol phosphate biosynthetic process"/>
    <property type="evidence" value="ECO:0007669"/>
    <property type="project" value="TreeGrafter"/>
</dbReference>
<keyword evidence="3" id="KW-0812">Transmembrane</keyword>
<dbReference type="PANTHER" id="PTHR23086:SF8">
    <property type="entry name" value="PHOSPHATIDYLINOSITOL 5-PHOSPHATE 4-KINASE, ISOFORM A"/>
    <property type="match status" value="1"/>
</dbReference>
<dbReference type="PROSITE" id="PS51455">
    <property type="entry name" value="PIPK"/>
    <property type="match status" value="1"/>
</dbReference>
<feature type="domain" description="PIPK" evidence="4">
    <location>
        <begin position="632"/>
        <end position="1007"/>
    </location>
</feature>
<keyword evidence="1" id="KW-0547">Nucleotide-binding</keyword>
<dbReference type="SUPFAM" id="SSF56104">
    <property type="entry name" value="SAICAR synthase-like"/>
    <property type="match status" value="1"/>
</dbReference>
<feature type="region of interest" description="Disordered" evidence="2">
    <location>
        <begin position="578"/>
        <end position="604"/>
    </location>
</feature>
<dbReference type="Pfam" id="PF01504">
    <property type="entry name" value="PIP5K"/>
    <property type="match status" value="1"/>
</dbReference>